<dbReference type="Pfam" id="PF13416">
    <property type="entry name" value="SBP_bac_8"/>
    <property type="match status" value="1"/>
</dbReference>
<evidence type="ECO:0000313" key="3">
    <source>
        <dbReference type="EMBL" id="MFD2262068.1"/>
    </source>
</evidence>
<dbReference type="InterPro" id="IPR006059">
    <property type="entry name" value="SBP"/>
</dbReference>
<name>A0ABW5DNG8_9PROT</name>
<dbReference type="CDD" id="cd13589">
    <property type="entry name" value="PBP2_polyamine_RpCGA009"/>
    <property type="match status" value="1"/>
</dbReference>
<proteinExistence type="predicted"/>
<organism evidence="3 4">
    <name type="scientific">Lacibacterium aquatile</name>
    <dbReference type="NCBI Taxonomy" id="1168082"/>
    <lineage>
        <taxon>Bacteria</taxon>
        <taxon>Pseudomonadati</taxon>
        <taxon>Pseudomonadota</taxon>
        <taxon>Alphaproteobacteria</taxon>
        <taxon>Rhodospirillales</taxon>
        <taxon>Rhodospirillaceae</taxon>
    </lineage>
</organism>
<evidence type="ECO:0000256" key="2">
    <source>
        <dbReference type="SAM" id="SignalP"/>
    </source>
</evidence>
<feature type="chain" id="PRO_5046637024" evidence="2">
    <location>
        <begin position="21"/>
        <end position="337"/>
    </location>
</feature>
<feature type="signal peptide" evidence="2">
    <location>
        <begin position="1"/>
        <end position="20"/>
    </location>
</feature>
<dbReference type="RefSeq" id="WP_379874979.1">
    <property type="nucleotide sequence ID" value="NZ_JBHUIP010000003.1"/>
</dbReference>
<keyword evidence="1 2" id="KW-0732">Signal</keyword>
<accession>A0ABW5DNG8</accession>
<keyword evidence="4" id="KW-1185">Reference proteome</keyword>
<sequence length="337" mass="36382">MRLAFTGAVALLLTSTAVSAQTVTVSTYGIAQDGFKKHLYAPFEAACGCKVVVEVGNSGERVAKLDARKANPEVDVIALTDFDALDASNKGLTETLDPKKLTNYSKLYEFARDPLGGNKGVGYTYYSTSIAYRSDKVKIESWADLAKPELKGRVALPNITTSQGPLTLFMVDKAVGGKTPDLAAGIDFVAKMKGDVTTFYERGSQLPQLLQQEEIYAAVLGRFGWAGIKKLGMPIAWATPKEGQSGGMNVLQLVKGSKNADLAYKFIDFWLSTEVQTKLAQDLVDSPVNAEVKLDDAVAENLTYGSDTAKSLALIPPAQLLEQRKAWVDGWNAKIAR</sequence>
<evidence type="ECO:0000256" key="1">
    <source>
        <dbReference type="ARBA" id="ARBA00022729"/>
    </source>
</evidence>
<dbReference type="PANTHER" id="PTHR30006:SF2">
    <property type="entry name" value="ABC TRANSPORTER SUBSTRATE-BINDING PROTEIN"/>
    <property type="match status" value="1"/>
</dbReference>
<protein>
    <submittedName>
        <fullName evidence="3">ABC transporter substrate-binding protein</fullName>
    </submittedName>
</protein>
<dbReference type="EMBL" id="JBHUIP010000003">
    <property type="protein sequence ID" value="MFD2262068.1"/>
    <property type="molecule type" value="Genomic_DNA"/>
</dbReference>
<dbReference type="PANTHER" id="PTHR30006">
    <property type="entry name" value="THIAMINE-BINDING PERIPLASMIC PROTEIN-RELATED"/>
    <property type="match status" value="1"/>
</dbReference>
<dbReference type="SUPFAM" id="SSF53850">
    <property type="entry name" value="Periplasmic binding protein-like II"/>
    <property type="match status" value="1"/>
</dbReference>
<dbReference type="Gene3D" id="3.40.190.10">
    <property type="entry name" value="Periplasmic binding protein-like II"/>
    <property type="match status" value="2"/>
</dbReference>
<dbReference type="Proteomes" id="UP001597295">
    <property type="component" value="Unassembled WGS sequence"/>
</dbReference>
<comment type="caution">
    <text evidence="3">The sequence shown here is derived from an EMBL/GenBank/DDBJ whole genome shotgun (WGS) entry which is preliminary data.</text>
</comment>
<evidence type="ECO:0000313" key="4">
    <source>
        <dbReference type="Proteomes" id="UP001597295"/>
    </source>
</evidence>
<gene>
    <name evidence="3" type="ORF">ACFSM5_04150</name>
</gene>
<reference evidence="4" key="1">
    <citation type="journal article" date="2019" name="Int. J. Syst. Evol. Microbiol.">
        <title>The Global Catalogue of Microorganisms (GCM) 10K type strain sequencing project: providing services to taxonomists for standard genome sequencing and annotation.</title>
        <authorList>
            <consortium name="The Broad Institute Genomics Platform"/>
            <consortium name="The Broad Institute Genome Sequencing Center for Infectious Disease"/>
            <person name="Wu L."/>
            <person name="Ma J."/>
        </authorList>
    </citation>
    <scope>NUCLEOTIDE SEQUENCE [LARGE SCALE GENOMIC DNA]</scope>
    <source>
        <strain evidence="4">CGMCC 1.19062</strain>
    </source>
</reference>